<reference evidence="1" key="1">
    <citation type="journal article" date="2013" name="Genetics">
        <title>The draft genome and transcriptome of Panagrellus redivivus are shaped by the harsh demands of a free-living lifestyle.</title>
        <authorList>
            <person name="Srinivasan J."/>
            <person name="Dillman A.R."/>
            <person name="Macchietto M.G."/>
            <person name="Heikkinen L."/>
            <person name="Lakso M."/>
            <person name="Fracchia K.M."/>
            <person name="Antoshechkin I."/>
            <person name="Mortazavi A."/>
            <person name="Wong G."/>
            <person name="Sternberg P.W."/>
        </authorList>
    </citation>
    <scope>NUCLEOTIDE SEQUENCE [LARGE SCALE GENOMIC DNA]</scope>
    <source>
        <strain evidence="1">MT8872</strain>
    </source>
</reference>
<reference evidence="2" key="2">
    <citation type="submission" date="2020-10" db="UniProtKB">
        <authorList>
            <consortium name="WormBaseParasite"/>
        </authorList>
    </citation>
    <scope>IDENTIFICATION</scope>
</reference>
<keyword evidence="1" id="KW-1185">Reference proteome</keyword>
<proteinExistence type="predicted"/>
<name>A0A7E4UP58_PANRE</name>
<dbReference type="AlphaFoldDB" id="A0A7E4UP58"/>
<sequence length="66" mass="7671">MPYALTKLPYGLRCRLSELATPLERYNLQIAADNINKAIYRHYQLVFQLALWLTSKTETLKVTSLN</sequence>
<dbReference type="Proteomes" id="UP000492821">
    <property type="component" value="Unassembled WGS sequence"/>
</dbReference>
<protein>
    <submittedName>
        <fullName evidence="2">Transposase</fullName>
    </submittedName>
</protein>
<organism evidence="1 2">
    <name type="scientific">Panagrellus redivivus</name>
    <name type="common">Microworm</name>
    <dbReference type="NCBI Taxonomy" id="6233"/>
    <lineage>
        <taxon>Eukaryota</taxon>
        <taxon>Metazoa</taxon>
        <taxon>Ecdysozoa</taxon>
        <taxon>Nematoda</taxon>
        <taxon>Chromadorea</taxon>
        <taxon>Rhabditida</taxon>
        <taxon>Tylenchina</taxon>
        <taxon>Panagrolaimomorpha</taxon>
        <taxon>Panagrolaimoidea</taxon>
        <taxon>Panagrolaimidae</taxon>
        <taxon>Panagrellus</taxon>
    </lineage>
</organism>
<accession>A0A7E4UP58</accession>
<evidence type="ECO:0000313" key="2">
    <source>
        <dbReference type="WBParaSite" id="Pan_g11088.t1"/>
    </source>
</evidence>
<dbReference type="WBParaSite" id="Pan_g11088.t1">
    <property type="protein sequence ID" value="Pan_g11088.t1"/>
    <property type="gene ID" value="Pan_g11088"/>
</dbReference>
<evidence type="ECO:0000313" key="1">
    <source>
        <dbReference type="Proteomes" id="UP000492821"/>
    </source>
</evidence>